<dbReference type="PANTHER" id="PTHR47219">
    <property type="entry name" value="RAB GTPASE-ACTIVATING PROTEIN 1-LIKE"/>
    <property type="match status" value="1"/>
</dbReference>
<feature type="region of interest" description="Disordered" evidence="12">
    <location>
        <begin position="262"/>
        <end position="315"/>
    </location>
</feature>
<dbReference type="GO" id="GO:0006887">
    <property type="term" value="P:exocytosis"/>
    <property type="evidence" value="ECO:0007669"/>
    <property type="project" value="UniProtKB-KW"/>
</dbReference>
<evidence type="ECO:0000259" key="13">
    <source>
        <dbReference type="PROSITE" id="PS50086"/>
    </source>
</evidence>
<feature type="compositionally biased region" description="Polar residues" evidence="12">
    <location>
        <begin position="265"/>
        <end position="274"/>
    </location>
</feature>
<evidence type="ECO:0000256" key="7">
    <source>
        <dbReference type="ARBA" id="ARBA00022927"/>
    </source>
</evidence>
<gene>
    <name evidence="14" type="primary">SUVC16G0320</name>
    <name evidence="14" type="ORF">SUVC_16G0320</name>
</gene>
<dbReference type="GO" id="GO:0005737">
    <property type="term" value="C:cytoplasm"/>
    <property type="evidence" value="ECO:0007669"/>
    <property type="project" value="UniProtKB-SubCell"/>
</dbReference>
<feature type="domain" description="Rab-GAP TBC" evidence="13">
    <location>
        <begin position="515"/>
        <end position="694"/>
    </location>
</feature>
<feature type="compositionally biased region" description="Polar residues" evidence="12">
    <location>
        <begin position="9"/>
        <end position="29"/>
    </location>
</feature>
<evidence type="ECO:0000313" key="15">
    <source>
        <dbReference type="Proteomes" id="UP001162090"/>
    </source>
</evidence>
<feature type="region of interest" description="Disordered" evidence="12">
    <location>
        <begin position="366"/>
        <end position="386"/>
    </location>
</feature>
<evidence type="ECO:0000256" key="5">
    <source>
        <dbReference type="ARBA" id="ARBA00022490"/>
    </source>
</evidence>
<dbReference type="SUPFAM" id="SSF47923">
    <property type="entry name" value="Ypt/Rab-GAP domain of gyp1p"/>
    <property type="match status" value="2"/>
</dbReference>
<comment type="similarity">
    <text evidence="9">Belongs to the GYP5 family.</text>
</comment>
<keyword evidence="6" id="KW-0931">ER-Golgi transport</keyword>
<dbReference type="GO" id="GO:0031267">
    <property type="term" value="F:small GTPase binding"/>
    <property type="evidence" value="ECO:0007669"/>
    <property type="project" value="TreeGrafter"/>
</dbReference>
<dbReference type="AlphaFoldDB" id="A0AA35JAU6"/>
<dbReference type="SMART" id="SM00164">
    <property type="entry name" value="TBC"/>
    <property type="match status" value="1"/>
</dbReference>
<evidence type="ECO:0000256" key="8">
    <source>
        <dbReference type="ARBA" id="ARBA00023054"/>
    </source>
</evidence>
<dbReference type="Pfam" id="PF23436">
    <property type="entry name" value="RabGap-TBC_2"/>
    <property type="match status" value="1"/>
</dbReference>
<dbReference type="FunFam" id="1.10.472.80:FF:000044">
    <property type="entry name" value="GTPase-activating protein GYP5"/>
    <property type="match status" value="1"/>
</dbReference>
<evidence type="ECO:0000256" key="4">
    <source>
        <dbReference type="ARBA" id="ARBA00022483"/>
    </source>
</evidence>
<dbReference type="PANTHER" id="PTHR47219:SF9">
    <property type="entry name" value="GTPASE ACTIVATING PROTEIN AND CENTROSOME-ASSOCIATED, ISOFORM B"/>
    <property type="match status" value="1"/>
</dbReference>
<evidence type="ECO:0000256" key="3">
    <source>
        <dbReference type="ARBA" id="ARBA00022468"/>
    </source>
</evidence>
<evidence type="ECO:0000256" key="1">
    <source>
        <dbReference type="ARBA" id="ARBA00004496"/>
    </source>
</evidence>
<dbReference type="GO" id="GO:0030427">
    <property type="term" value="C:site of polarized growth"/>
    <property type="evidence" value="ECO:0007669"/>
    <property type="project" value="UniProtKB-ARBA"/>
</dbReference>
<proteinExistence type="inferred from homology"/>
<feature type="region of interest" description="Disordered" evidence="12">
    <location>
        <begin position="1"/>
        <end position="82"/>
    </location>
</feature>
<feature type="compositionally biased region" description="Basic and acidic residues" evidence="12">
    <location>
        <begin position="180"/>
        <end position="207"/>
    </location>
</feature>
<protein>
    <recommendedName>
        <fullName evidence="10">GTPase-activating protein GYP5</fullName>
    </recommendedName>
</protein>
<dbReference type="GO" id="GO:0005096">
    <property type="term" value="F:GTPase activator activity"/>
    <property type="evidence" value="ECO:0007669"/>
    <property type="project" value="UniProtKB-KW"/>
</dbReference>
<feature type="region of interest" description="Disordered" evidence="12">
    <location>
        <begin position="103"/>
        <end position="246"/>
    </location>
</feature>
<dbReference type="GO" id="GO:0015031">
    <property type="term" value="P:protein transport"/>
    <property type="evidence" value="ECO:0007669"/>
    <property type="project" value="UniProtKB-KW"/>
</dbReference>
<feature type="compositionally biased region" description="Basic and acidic residues" evidence="12">
    <location>
        <begin position="42"/>
        <end position="54"/>
    </location>
</feature>
<evidence type="ECO:0000256" key="6">
    <source>
        <dbReference type="ARBA" id="ARBA00022892"/>
    </source>
</evidence>
<accession>A0AA35JAU6</accession>
<evidence type="ECO:0000256" key="10">
    <source>
        <dbReference type="ARBA" id="ARBA00072088"/>
    </source>
</evidence>
<feature type="compositionally biased region" description="Polar residues" evidence="12">
    <location>
        <begin position="284"/>
        <end position="296"/>
    </location>
</feature>
<evidence type="ECO:0000256" key="2">
    <source>
        <dbReference type="ARBA" id="ARBA00022448"/>
    </source>
</evidence>
<evidence type="ECO:0000256" key="9">
    <source>
        <dbReference type="ARBA" id="ARBA00061661"/>
    </source>
</evidence>
<evidence type="ECO:0000313" key="14">
    <source>
        <dbReference type="EMBL" id="CAI4052499.1"/>
    </source>
</evidence>
<feature type="coiled-coil region" evidence="11">
    <location>
        <begin position="798"/>
        <end position="934"/>
    </location>
</feature>
<dbReference type="Gene3D" id="1.10.10.750">
    <property type="entry name" value="Ypt/Rab-GAP domain of gyp1p, domain 1"/>
    <property type="match status" value="1"/>
</dbReference>
<dbReference type="FunFam" id="1.10.10.750:FF:000017">
    <property type="entry name" value="GTPase-activating protein"/>
    <property type="match status" value="1"/>
</dbReference>
<dbReference type="Gene3D" id="1.10.472.80">
    <property type="entry name" value="Ypt/Rab-GAP domain of gyp1p, domain 3"/>
    <property type="match status" value="1"/>
</dbReference>
<keyword evidence="7" id="KW-0653">Protein transport</keyword>
<keyword evidence="3" id="KW-0343">GTPase activation</keyword>
<name>A0AA35JAU6_SACUV</name>
<keyword evidence="5" id="KW-0963">Cytoplasm</keyword>
<dbReference type="InterPro" id="IPR050302">
    <property type="entry name" value="Rab_GAP_TBC_domain"/>
</dbReference>
<dbReference type="EMBL" id="OX365927">
    <property type="protein sequence ID" value="CAI4052499.1"/>
    <property type="molecule type" value="Genomic_DNA"/>
</dbReference>
<evidence type="ECO:0000256" key="11">
    <source>
        <dbReference type="SAM" id="Coils"/>
    </source>
</evidence>
<evidence type="ECO:0000256" key="12">
    <source>
        <dbReference type="SAM" id="MobiDB-lite"/>
    </source>
</evidence>
<feature type="compositionally biased region" description="Basic and acidic residues" evidence="12">
    <location>
        <begin position="136"/>
        <end position="145"/>
    </location>
</feature>
<dbReference type="Gene3D" id="1.10.8.270">
    <property type="entry name" value="putative rabgap domain of human tbc1 domain family member 14 like domains"/>
    <property type="match status" value="1"/>
</dbReference>
<organism evidence="14 15">
    <name type="scientific">Saccharomyces uvarum</name>
    <name type="common">Yeast</name>
    <name type="synonym">Saccharomyces bayanus var. uvarum</name>
    <dbReference type="NCBI Taxonomy" id="230603"/>
    <lineage>
        <taxon>Eukaryota</taxon>
        <taxon>Fungi</taxon>
        <taxon>Dikarya</taxon>
        <taxon>Ascomycota</taxon>
        <taxon>Saccharomycotina</taxon>
        <taxon>Saccharomycetes</taxon>
        <taxon>Saccharomycetales</taxon>
        <taxon>Saccharomycetaceae</taxon>
        <taxon>Saccharomyces</taxon>
    </lineage>
</organism>
<feature type="compositionally biased region" description="Basic and acidic residues" evidence="12">
    <location>
        <begin position="62"/>
        <end position="71"/>
    </location>
</feature>
<keyword evidence="8 11" id="KW-0175">Coiled coil</keyword>
<feature type="region of interest" description="Disordered" evidence="12">
    <location>
        <begin position="937"/>
        <end position="958"/>
    </location>
</feature>
<sequence>MSSDKSLEEPTNTISSEINECDETSNGSVSKEEEMEPMALNQREDETTNGKLDDLGDVTAELQKETTDENRPVGFTEPKKLPVKNLPLESADISQSKQEIAFGDNSDECVHPEIELGGASPDSNHEVKATPTNVLKQDHTKHSVETNDIPDTEQRVEDQEQDTEEHDSEINFNEPSDLGGDIKHAMDGSNESDKNKDGVFTEDEKNHPKGQVDMIATEDNPFDDEGINGNTVEEKNPLSKKSSNHESTAIITEVDVHVAHETPFKSLSQDTNQVYAADRPDTEVGSNKSTQEQGSAEDSPITAEEPSSGQIRKVPPIPVQISNVLNNDISEKEVLAAPTLPAAISPPLPPRQNTVANTSPILPPVRKQQEQKLQTKNAVPPPLEEEMKSEKFRKIFEETKRNSHSNGARIGSKTAQLDSTAEINLIASRYRKTSHHLNKEGEETRESLQEGQSFLRSTYTSFLENLPEYNEVEEVDEGDREMFKIDWSFWTQVVNDFATVASNEPEKLETHVTNGIPPQIRGIIWQLMTNSKSREMEDIYETLLDTESPHEATIRRDLRRTKFVPEDKMESLFKIIKVYSVYDPDVGYTQGMGFIAAPLLINCENEAESFGLMVGLMKNYGLRELFLPGMPGLMLMLYQFDRLLEEHSPTLYNRLTREGVSSTMYATQWFLTFFAYKFPLEFVLRIFDIVFVEGIEVLLKFAVNLMLKNEENLVKLRFDELLEFLKDELFTYYLLANHDNNSVLQMQLPGGGPLEGYEDSSPSYNVDLFVHDAMTGVYITPLTLRRYKGEFMEIHELEQKKENHYESLRIQNHQLQREAQKLEHDYSVLNEENISAANELIEHRLNMEMLLDEKKDLINTITDIEQQIEEEIRKQNLPNPDASLPKTDLKEDLERTISRNNEVMRENGRMEERIKELQEEIDELISINKEQVSTASLLESDSKGKGKKGWTGFKKVFK</sequence>
<dbReference type="InterPro" id="IPR035969">
    <property type="entry name" value="Rab-GAP_TBC_sf"/>
</dbReference>
<dbReference type="InterPro" id="IPR000195">
    <property type="entry name" value="Rab-GAP-TBC_dom"/>
</dbReference>
<keyword evidence="4" id="KW-0268">Exocytosis</keyword>
<keyword evidence="2" id="KW-0813">Transport</keyword>
<reference evidence="14" key="1">
    <citation type="submission" date="2022-10" db="EMBL/GenBank/DDBJ databases">
        <authorList>
            <person name="Byrne P K."/>
        </authorList>
    </citation>
    <scope>NUCLEOTIDE SEQUENCE</scope>
    <source>
        <strain evidence="14">CBS7001</strain>
    </source>
</reference>
<comment type="subcellular location">
    <subcellularLocation>
        <location evidence="1">Cytoplasm</location>
    </subcellularLocation>
</comment>
<dbReference type="Proteomes" id="UP001162090">
    <property type="component" value="Chromosome 16"/>
</dbReference>
<dbReference type="PROSITE" id="PS50086">
    <property type="entry name" value="TBC_RABGAP"/>
    <property type="match status" value="1"/>
</dbReference>